<dbReference type="EMBL" id="CP043661">
    <property type="protein sequence ID" value="QNE19542.1"/>
    <property type="molecule type" value="Genomic_DNA"/>
</dbReference>
<reference evidence="3" key="1">
    <citation type="submission" date="2019-09" db="EMBL/GenBank/DDBJ databases">
        <title>Antimicrobial potential of Antarctic Bacteria.</title>
        <authorList>
            <person name="Benaud N."/>
            <person name="Edwards R.J."/>
            <person name="Ferrari B.C."/>
        </authorList>
    </citation>
    <scope>NUCLEOTIDE SEQUENCE [LARGE SCALE GENOMIC DNA]</scope>
    <source>
        <strain evidence="3">SPB151</strain>
    </source>
</reference>
<dbReference type="InterPro" id="IPR010985">
    <property type="entry name" value="Ribbon_hlx_hlx"/>
</dbReference>
<dbReference type="GO" id="GO:0006355">
    <property type="term" value="P:regulation of DNA-templated transcription"/>
    <property type="evidence" value="ECO:0007669"/>
    <property type="project" value="InterPro"/>
</dbReference>
<evidence type="ECO:0000313" key="3">
    <source>
        <dbReference type="Proteomes" id="UP000515563"/>
    </source>
</evidence>
<keyword evidence="3" id="KW-1185">Reference proteome</keyword>
<dbReference type="RefSeq" id="WP_185448821.1">
    <property type="nucleotide sequence ID" value="NZ_CP043661.1"/>
</dbReference>
<evidence type="ECO:0000313" key="2">
    <source>
        <dbReference type="EMBL" id="QNE19542.1"/>
    </source>
</evidence>
<feature type="domain" description="Ribbon-helix-helix protein CopG" evidence="1">
    <location>
        <begin position="2"/>
        <end position="38"/>
    </location>
</feature>
<dbReference type="Pfam" id="PF01402">
    <property type="entry name" value="RHH_1"/>
    <property type="match status" value="1"/>
</dbReference>
<sequence>MAVNLRLTPEMASALQAEAERTGQSQQEILREAVTRHLHLVEDDRQTSDRDRARTAQVVRPARVAYRKVKPRLRLPEGTDSLDLLERDDRF</sequence>
<gene>
    <name evidence="2" type="ORF">F1D05_18495</name>
</gene>
<dbReference type="Proteomes" id="UP000515563">
    <property type="component" value="Chromosome"/>
</dbReference>
<name>A0A7G6WZX7_9ACTN</name>
<reference evidence="2 3" key="2">
    <citation type="journal article" date="2020" name="Microbiol. Resour. Announc.">
        <title>Antarctic desert soil bacteria exhibit high novel natural product potential, evaluated through long-read genome sequencing and comparative genomics.</title>
        <authorList>
            <person name="Benaud N."/>
            <person name="Edwards R.J."/>
            <person name="Amos T.G."/>
            <person name="D'Agostino P.M."/>
            <person name="Gutierrez-Chavez C."/>
            <person name="Montgomery K."/>
            <person name="Nicetic I."/>
            <person name="Ferrari B.C."/>
        </authorList>
    </citation>
    <scope>NUCLEOTIDE SEQUENCE [LARGE SCALE GENOMIC DNA]</scope>
    <source>
        <strain evidence="2 3">SPB151</strain>
    </source>
</reference>
<dbReference type="InterPro" id="IPR002145">
    <property type="entry name" value="CopG"/>
</dbReference>
<accession>A0A7G6WZX7</accession>
<dbReference type="KEGG" id="kqi:F1D05_18495"/>
<dbReference type="SUPFAM" id="SSF47598">
    <property type="entry name" value="Ribbon-helix-helix"/>
    <property type="match status" value="1"/>
</dbReference>
<evidence type="ECO:0000259" key="1">
    <source>
        <dbReference type="Pfam" id="PF01402"/>
    </source>
</evidence>
<protein>
    <submittedName>
        <fullName evidence="2">Ribbon-helix-helix protein, CopG family</fullName>
    </submittedName>
</protein>
<proteinExistence type="predicted"/>
<dbReference type="AlphaFoldDB" id="A0A7G6WZX7"/>
<organism evidence="2 3">
    <name type="scientific">Kribbella qitaiheensis</name>
    <dbReference type="NCBI Taxonomy" id="1544730"/>
    <lineage>
        <taxon>Bacteria</taxon>
        <taxon>Bacillati</taxon>
        <taxon>Actinomycetota</taxon>
        <taxon>Actinomycetes</taxon>
        <taxon>Propionibacteriales</taxon>
        <taxon>Kribbellaceae</taxon>
        <taxon>Kribbella</taxon>
    </lineage>
</organism>